<protein>
    <submittedName>
        <fullName evidence="2">1-deoxy-D-xylulose-5-phosphate synthase</fullName>
    </submittedName>
</protein>
<name>A0AAW5EET0_CAMJU</name>
<feature type="non-terminal residue" evidence="2">
    <location>
        <position position="1"/>
    </location>
</feature>
<proteinExistence type="predicted"/>
<organism evidence="2 3">
    <name type="scientific">Campylobacter jejuni</name>
    <dbReference type="NCBI Taxonomy" id="197"/>
    <lineage>
        <taxon>Bacteria</taxon>
        <taxon>Pseudomonadati</taxon>
        <taxon>Campylobacterota</taxon>
        <taxon>Epsilonproteobacteria</taxon>
        <taxon>Campylobacterales</taxon>
        <taxon>Campylobacteraceae</taxon>
        <taxon>Campylobacter</taxon>
    </lineage>
</organism>
<dbReference type="EMBL" id="JAJUOL010000121">
    <property type="protein sequence ID" value="MCH3852467.1"/>
    <property type="molecule type" value="Genomic_DNA"/>
</dbReference>
<dbReference type="InterPro" id="IPR009014">
    <property type="entry name" value="Transketo_C/PFOR_II"/>
</dbReference>
<feature type="domain" description="Transketolase C-terminal" evidence="1">
    <location>
        <begin position="1"/>
        <end position="76"/>
    </location>
</feature>
<comment type="caution">
    <text evidence="2">The sequence shown here is derived from an EMBL/GenBank/DDBJ whole genome shotgun (WGS) entry which is preliminary data.</text>
</comment>
<dbReference type="Pfam" id="PF02780">
    <property type="entry name" value="Transketolase_C"/>
    <property type="match status" value="1"/>
</dbReference>
<evidence type="ECO:0000259" key="1">
    <source>
        <dbReference type="Pfam" id="PF02780"/>
    </source>
</evidence>
<accession>A0AAW5EET0</accession>
<dbReference type="InterPro" id="IPR033248">
    <property type="entry name" value="Transketolase_C"/>
</dbReference>
<dbReference type="AlphaFoldDB" id="A0AAW5EET0"/>
<gene>
    <name evidence="2" type="ORF">LZC39_10220</name>
</gene>
<reference evidence="2" key="1">
    <citation type="submission" date="2021-12" db="EMBL/GenBank/DDBJ databases">
        <title>Prevalence of phenicol resistance gene fexA in Campylobacter isolated from poultry supply chain.</title>
        <authorList>
            <person name="Tang B."/>
            <person name="Zheng X."/>
            <person name="Lin J."/>
            <person name="Lin R."/>
            <person name="Yang H."/>
            <person name="Shen Z."/>
            <person name="Xia F."/>
        </authorList>
    </citation>
    <scope>NUCLEOTIDE SEQUENCE</scope>
    <source>
        <strain evidence="2">CJHN2011004</strain>
    </source>
</reference>
<evidence type="ECO:0000313" key="2">
    <source>
        <dbReference type="EMBL" id="MCH3852467.1"/>
    </source>
</evidence>
<dbReference type="RefSeq" id="WP_276148830.1">
    <property type="nucleotide sequence ID" value="NZ_JAJUOL010000121.1"/>
</dbReference>
<evidence type="ECO:0000313" key="3">
    <source>
        <dbReference type="Proteomes" id="UP001199644"/>
    </source>
</evidence>
<dbReference type="Gene3D" id="3.40.50.920">
    <property type="match status" value="1"/>
</dbReference>
<dbReference type="Proteomes" id="UP001199644">
    <property type="component" value="Unassembled WGS sequence"/>
</dbReference>
<feature type="non-terminal residue" evidence="2">
    <location>
        <position position="79"/>
    </location>
</feature>
<dbReference type="SUPFAM" id="SSF52922">
    <property type="entry name" value="TK C-terminal domain-like"/>
    <property type="match status" value="1"/>
</dbReference>
<sequence>LGYGQGVGKAWKVLRKLQDEGQNANLIDLIFAKPLDKLLLKELAKQSQIWFVFSENARIGGVASLLESFVQENDLKIKI</sequence>